<accession>A0A367ZRT5</accession>
<keyword evidence="2" id="KW-0449">Lipoprotein</keyword>
<dbReference type="AlphaFoldDB" id="A0A367ZRT5"/>
<dbReference type="Proteomes" id="UP000252355">
    <property type="component" value="Unassembled WGS sequence"/>
</dbReference>
<dbReference type="CDD" id="cd22268">
    <property type="entry name" value="DPBB_RlpA-like"/>
    <property type="match status" value="1"/>
</dbReference>
<feature type="domain" description="RlpA-like protein double-psi beta-barrel" evidence="1">
    <location>
        <begin position="84"/>
        <end position="141"/>
    </location>
</feature>
<dbReference type="Pfam" id="PF03330">
    <property type="entry name" value="DPBB_1"/>
    <property type="match status" value="1"/>
</dbReference>
<dbReference type="Gene3D" id="2.40.40.10">
    <property type="entry name" value="RlpA-like domain"/>
    <property type="match status" value="1"/>
</dbReference>
<dbReference type="InterPro" id="IPR009009">
    <property type="entry name" value="RlpA-like_DPBB"/>
</dbReference>
<dbReference type="PANTHER" id="PTHR34183:SF1">
    <property type="entry name" value="ENDOLYTIC PEPTIDOGLYCAN TRANSGLYCOSYLASE RLPA"/>
    <property type="match status" value="1"/>
</dbReference>
<gene>
    <name evidence="2" type="ORF">OZSIB_2721</name>
</gene>
<evidence type="ECO:0000259" key="1">
    <source>
        <dbReference type="Pfam" id="PF03330"/>
    </source>
</evidence>
<dbReference type="PANTHER" id="PTHR34183">
    <property type="entry name" value="ENDOLYTIC PEPTIDOGLYCAN TRANSGLYCOSYLASE RLPA"/>
    <property type="match status" value="1"/>
</dbReference>
<dbReference type="InterPro" id="IPR036908">
    <property type="entry name" value="RlpA-like_sf"/>
</dbReference>
<proteinExistence type="predicted"/>
<evidence type="ECO:0000313" key="3">
    <source>
        <dbReference type="Proteomes" id="UP000252355"/>
    </source>
</evidence>
<comment type="caution">
    <text evidence="2">The sequence shown here is derived from an EMBL/GenBank/DDBJ whole genome shotgun (WGS) entry which is preliminary data.</text>
</comment>
<sequence>MVRWSKVVLGWSLVLGLAAGAFAGPLPMEEIARRIRPTGGISPLYALNADIQILAEFGIASWYDCPIKPEPIIHKGLKIKDVIYPAAHRTLPFGTLIKVINPANGRKILCRVIDRGPFIPGRIIDLDAHGAKALGIGGIGRIVLKIFRLTPTQFARKS</sequence>
<protein>
    <submittedName>
        <fullName evidence="2">Rare lipoprotein A</fullName>
    </submittedName>
</protein>
<organism evidence="2 3">
    <name type="scientific">Candidatus Ozemobacter sibiricus</name>
    <dbReference type="NCBI Taxonomy" id="2268124"/>
    <lineage>
        <taxon>Bacteria</taxon>
        <taxon>Candidatus Ozemobacteria</taxon>
        <taxon>Candidatus Ozemobacterales</taxon>
        <taxon>Candidatus Ozemobacteraceae</taxon>
        <taxon>Candidatus Ozemobacter</taxon>
    </lineage>
</organism>
<name>A0A367ZRT5_9BACT</name>
<dbReference type="EMBL" id="QOQW01000004">
    <property type="protein sequence ID" value="RCK80833.1"/>
    <property type="molecule type" value="Genomic_DNA"/>
</dbReference>
<evidence type="ECO:0000313" key="2">
    <source>
        <dbReference type="EMBL" id="RCK80833.1"/>
    </source>
</evidence>
<dbReference type="SUPFAM" id="SSF50685">
    <property type="entry name" value="Barwin-like endoglucanases"/>
    <property type="match status" value="1"/>
</dbReference>
<reference evidence="2 3" key="1">
    <citation type="submission" date="2018-05" db="EMBL/GenBank/DDBJ databases">
        <title>A metagenomic window into the 2 km-deep terrestrial subsurface aquifer revealed taxonomically and functionally diverse microbial community comprising novel uncultured bacterial lineages.</title>
        <authorList>
            <person name="Kadnikov V.V."/>
            <person name="Mardanov A.V."/>
            <person name="Beletsky A.V."/>
            <person name="Banks D."/>
            <person name="Pimenov N.V."/>
            <person name="Frank Y.A."/>
            <person name="Karnachuk O.V."/>
            <person name="Ravin N.V."/>
        </authorList>
    </citation>
    <scope>NUCLEOTIDE SEQUENCE [LARGE SCALE GENOMIC DNA]</scope>
    <source>
        <strain evidence="2">BY5</strain>
    </source>
</reference>